<feature type="signal peptide" evidence="1">
    <location>
        <begin position="1"/>
        <end position="24"/>
    </location>
</feature>
<protein>
    <submittedName>
        <fullName evidence="2">Uncharacterized protein</fullName>
    </submittedName>
</protein>
<feature type="chain" id="PRO_5012155649" evidence="1">
    <location>
        <begin position="25"/>
        <end position="188"/>
    </location>
</feature>
<gene>
    <name evidence="2" type="ORF">COO09_20120</name>
</gene>
<keyword evidence="3" id="KW-1185">Reference proteome</keyword>
<evidence type="ECO:0000313" key="3">
    <source>
        <dbReference type="Proteomes" id="UP000218934"/>
    </source>
</evidence>
<keyword evidence="1" id="KW-0732">Signal</keyword>
<proteinExistence type="predicted"/>
<accession>A0A2A4FP27</accession>
<dbReference type="KEGG" id="rdi:CMV14_23510"/>
<name>A0A2A4FP27_9SPHN</name>
<dbReference type="RefSeq" id="WP_066968219.1">
    <property type="nucleotide sequence ID" value="NZ_CP023449.1"/>
</dbReference>
<comment type="caution">
    <text evidence="2">The sequence shown here is derived from an EMBL/GenBank/DDBJ whole genome shotgun (WGS) entry which is preliminary data.</text>
</comment>
<dbReference type="Proteomes" id="UP000218934">
    <property type="component" value="Unassembled WGS sequence"/>
</dbReference>
<reference evidence="2 3" key="1">
    <citation type="submission" date="2017-09" db="EMBL/GenBank/DDBJ databases">
        <title>The Catabolism of 3,6-Dichlorosalicylic acid is Initiated by the Cytochrome P450 Monooxygenase DsmABC in Rhizorhabdus dicambivorans Ndbn-20.</title>
        <authorList>
            <person name="Na L."/>
        </authorList>
    </citation>
    <scope>NUCLEOTIDE SEQUENCE [LARGE SCALE GENOMIC DNA]</scope>
    <source>
        <strain evidence="2 3">Ndbn-20m</strain>
    </source>
</reference>
<evidence type="ECO:0000313" key="2">
    <source>
        <dbReference type="EMBL" id="PCE40515.1"/>
    </source>
</evidence>
<dbReference type="EMBL" id="NWUF01000027">
    <property type="protein sequence ID" value="PCE40515.1"/>
    <property type="molecule type" value="Genomic_DNA"/>
</dbReference>
<organism evidence="2 3">
    <name type="scientific">Rhizorhabdus dicambivorans</name>
    <dbReference type="NCBI Taxonomy" id="1850238"/>
    <lineage>
        <taxon>Bacteria</taxon>
        <taxon>Pseudomonadati</taxon>
        <taxon>Pseudomonadota</taxon>
        <taxon>Alphaproteobacteria</taxon>
        <taxon>Sphingomonadales</taxon>
        <taxon>Sphingomonadaceae</taxon>
        <taxon>Rhizorhabdus</taxon>
    </lineage>
</organism>
<dbReference type="AlphaFoldDB" id="A0A2A4FP27"/>
<sequence length="188" mass="20371">MAPHRTLAFLVAATLHAGPLPLQAAEPSVMMGMPVGTTVVVRMREDGLPGFIVDSMTAISATPETGFERRAADVSHAQGATDKTFPIDGGPDGPLPKPTKNVIRFSLKQMEGRPGTLLFIENGYEQGIFFKAEITNDATPLAKGRPTSICPVMASFRSVEHWPYAFRYLKISELAFEDIKPGEPLACR</sequence>
<evidence type="ECO:0000256" key="1">
    <source>
        <dbReference type="SAM" id="SignalP"/>
    </source>
</evidence>